<dbReference type="Proteomes" id="UP000198984">
    <property type="component" value="Unassembled WGS sequence"/>
</dbReference>
<name>A0A1H8A899_9BACT</name>
<evidence type="ECO:0000256" key="1">
    <source>
        <dbReference type="SAM" id="SignalP"/>
    </source>
</evidence>
<dbReference type="RefSeq" id="WP_089916935.1">
    <property type="nucleotide sequence ID" value="NZ_FOBB01000005.1"/>
</dbReference>
<dbReference type="EMBL" id="FOBB01000005">
    <property type="protein sequence ID" value="SEM66134.1"/>
    <property type="molecule type" value="Genomic_DNA"/>
</dbReference>
<protein>
    <recommendedName>
        <fullName evidence="4">HEAT repeat domain-containing protein</fullName>
    </recommendedName>
</protein>
<evidence type="ECO:0000313" key="3">
    <source>
        <dbReference type="Proteomes" id="UP000198984"/>
    </source>
</evidence>
<feature type="signal peptide" evidence="1">
    <location>
        <begin position="1"/>
        <end position="18"/>
    </location>
</feature>
<gene>
    <name evidence="2" type="ORF">SAMN04488505_105332</name>
</gene>
<reference evidence="2 3" key="1">
    <citation type="submission" date="2016-10" db="EMBL/GenBank/DDBJ databases">
        <authorList>
            <person name="de Groot N.N."/>
        </authorList>
    </citation>
    <scope>NUCLEOTIDE SEQUENCE [LARGE SCALE GENOMIC DNA]</scope>
    <source>
        <strain evidence="2 3">DSM 21039</strain>
    </source>
</reference>
<dbReference type="STRING" id="573321.SAMN04488505_105332"/>
<feature type="chain" id="PRO_5011749054" description="HEAT repeat domain-containing protein" evidence="1">
    <location>
        <begin position="19"/>
        <end position="305"/>
    </location>
</feature>
<accession>A0A1H8A899</accession>
<organism evidence="2 3">
    <name type="scientific">Chitinophaga rupis</name>
    <dbReference type="NCBI Taxonomy" id="573321"/>
    <lineage>
        <taxon>Bacteria</taxon>
        <taxon>Pseudomonadati</taxon>
        <taxon>Bacteroidota</taxon>
        <taxon>Chitinophagia</taxon>
        <taxon>Chitinophagales</taxon>
        <taxon>Chitinophagaceae</taxon>
        <taxon>Chitinophaga</taxon>
    </lineage>
</organism>
<keyword evidence="3" id="KW-1185">Reference proteome</keyword>
<dbReference type="AlphaFoldDB" id="A0A1H8A899"/>
<keyword evidence="1" id="KW-0732">Signal</keyword>
<sequence length="305" mass="34287">MKKLIIWLLLLITLGARAQSKDTLGTQLQELVEKITNGTYKPYSIVQELGLTQYPQSFIEKTIPYRTWPQADVQEKIYEVYYDYGIHAKSLPLRQNMVNQLLEACTDSVATSYACLYVSDLLRSFLKPDFDATAREKLLKIMNSPRFNTGFAKLTGFLGDEKYTPILLQLSHSSGTPSDAFTATIALARMGQAAAAKSVVDSLKRIDNTGDLLRLHYEDLLYLKIPAVLPIIEKILYSNEIEEPLKPTIAGQPFAFSALNILALNVANFPISYKAGGITDETSLKKARVWMKANRQNVRFDTSKY</sequence>
<evidence type="ECO:0000313" key="2">
    <source>
        <dbReference type="EMBL" id="SEM66134.1"/>
    </source>
</evidence>
<proteinExistence type="predicted"/>
<evidence type="ECO:0008006" key="4">
    <source>
        <dbReference type="Google" id="ProtNLM"/>
    </source>
</evidence>